<evidence type="ECO:0000259" key="7">
    <source>
        <dbReference type="Pfam" id="PF00892"/>
    </source>
</evidence>
<evidence type="ECO:0000313" key="9">
    <source>
        <dbReference type="Proteomes" id="UP000658127"/>
    </source>
</evidence>
<organism evidence="8 9">
    <name type="scientific">Nocardia rhizosphaerihabitans</name>
    <dbReference type="NCBI Taxonomy" id="1691570"/>
    <lineage>
        <taxon>Bacteria</taxon>
        <taxon>Bacillati</taxon>
        <taxon>Actinomycetota</taxon>
        <taxon>Actinomycetes</taxon>
        <taxon>Mycobacteriales</taxon>
        <taxon>Nocardiaceae</taxon>
        <taxon>Nocardia</taxon>
    </lineage>
</organism>
<keyword evidence="5 6" id="KW-0472">Membrane</keyword>
<feature type="transmembrane region" description="Helical" evidence="6">
    <location>
        <begin position="77"/>
        <end position="96"/>
    </location>
</feature>
<dbReference type="RefSeq" id="WP_189023648.1">
    <property type="nucleotide sequence ID" value="NZ_BMNE01000001.1"/>
</dbReference>
<feature type="transmembrane region" description="Helical" evidence="6">
    <location>
        <begin position="20"/>
        <end position="42"/>
    </location>
</feature>
<reference evidence="9" key="1">
    <citation type="journal article" date="2019" name="Int. J. Syst. Evol. Microbiol.">
        <title>The Global Catalogue of Microorganisms (GCM) 10K type strain sequencing project: providing services to taxonomists for standard genome sequencing and annotation.</title>
        <authorList>
            <consortium name="The Broad Institute Genomics Platform"/>
            <consortium name="The Broad Institute Genome Sequencing Center for Infectious Disease"/>
            <person name="Wu L."/>
            <person name="Ma J."/>
        </authorList>
    </citation>
    <scope>NUCLEOTIDE SEQUENCE [LARGE SCALE GENOMIC DNA]</scope>
    <source>
        <strain evidence="9">CGMCC 4.7329</strain>
    </source>
</reference>
<dbReference type="InterPro" id="IPR000620">
    <property type="entry name" value="EamA_dom"/>
</dbReference>
<dbReference type="SUPFAM" id="SSF103481">
    <property type="entry name" value="Multidrug resistance efflux transporter EmrE"/>
    <property type="match status" value="2"/>
</dbReference>
<feature type="transmembrane region" description="Helical" evidence="6">
    <location>
        <begin position="153"/>
        <end position="171"/>
    </location>
</feature>
<evidence type="ECO:0000256" key="3">
    <source>
        <dbReference type="ARBA" id="ARBA00022692"/>
    </source>
</evidence>
<keyword evidence="9" id="KW-1185">Reference proteome</keyword>
<name>A0ABQ2K878_9NOCA</name>
<evidence type="ECO:0000256" key="2">
    <source>
        <dbReference type="ARBA" id="ARBA00007362"/>
    </source>
</evidence>
<dbReference type="PANTHER" id="PTHR32322:SF2">
    <property type="entry name" value="EAMA DOMAIN-CONTAINING PROTEIN"/>
    <property type="match status" value="1"/>
</dbReference>
<feature type="transmembrane region" description="Helical" evidence="6">
    <location>
        <begin position="217"/>
        <end position="235"/>
    </location>
</feature>
<feature type="transmembrane region" description="Helical" evidence="6">
    <location>
        <begin position="272"/>
        <end position="290"/>
    </location>
</feature>
<feature type="transmembrane region" description="Helical" evidence="6">
    <location>
        <begin position="48"/>
        <end position="65"/>
    </location>
</feature>
<dbReference type="EMBL" id="BMNE01000001">
    <property type="protein sequence ID" value="GGN69065.1"/>
    <property type="molecule type" value="Genomic_DNA"/>
</dbReference>
<dbReference type="InterPro" id="IPR037185">
    <property type="entry name" value="EmrE-like"/>
</dbReference>
<evidence type="ECO:0000313" key="8">
    <source>
        <dbReference type="EMBL" id="GGN69065.1"/>
    </source>
</evidence>
<feature type="transmembrane region" description="Helical" evidence="6">
    <location>
        <begin position="247"/>
        <end position="266"/>
    </location>
</feature>
<protein>
    <submittedName>
        <fullName evidence="8">Permease</fullName>
    </submittedName>
</protein>
<feature type="domain" description="EamA" evidence="7">
    <location>
        <begin position="153"/>
        <end position="287"/>
    </location>
</feature>
<keyword evidence="3 6" id="KW-0812">Transmembrane</keyword>
<keyword evidence="4 6" id="KW-1133">Transmembrane helix</keyword>
<evidence type="ECO:0000256" key="5">
    <source>
        <dbReference type="ARBA" id="ARBA00023136"/>
    </source>
</evidence>
<feature type="transmembrane region" description="Helical" evidence="6">
    <location>
        <begin position="129"/>
        <end position="147"/>
    </location>
</feature>
<gene>
    <name evidence="8" type="ORF">GCM10011610_06980</name>
</gene>
<feature type="transmembrane region" description="Helical" evidence="6">
    <location>
        <begin position="102"/>
        <end position="122"/>
    </location>
</feature>
<feature type="transmembrane region" description="Helical" evidence="6">
    <location>
        <begin position="183"/>
        <end position="205"/>
    </location>
</feature>
<dbReference type="PANTHER" id="PTHR32322">
    <property type="entry name" value="INNER MEMBRANE TRANSPORTER"/>
    <property type="match status" value="1"/>
</dbReference>
<accession>A0ABQ2K878</accession>
<comment type="caution">
    <text evidence="8">The sequence shown here is derived from an EMBL/GenBank/DDBJ whole genome shotgun (WGS) entry which is preliminary data.</text>
</comment>
<dbReference type="Proteomes" id="UP000658127">
    <property type="component" value="Unassembled WGS sequence"/>
</dbReference>
<sequence length="303" mass="30983">MSAISATERPSRAVLPGWSVPLVFVVAATSQYVGAALGVFLFDTTEPATVAWLRAAAAGVALLAWRRPWRSRWTRRGIAVAAGFGIVTVSMNIVFYEAIARIPLGTAVAIEFLGPVAVATLGSRRARDLLAVVLVAVGVVLLAGVQLDVEPVGVGFAVASAVLWAGYILVGKRVADAGDGQDSLAVGMAAAAVLLAPVVLIPQVAIDASVFADPRTWLLGLGVGVLSSAVPYALDQVVLTAVGRARFALLLALLPATAAVVGALALSQRLTVPELAGIALVMLALTVSALPTRQPAPEPPAPL</sequence>
<comment type="subcellular location">
    <subcellularLocation>
        <location evidence="1">Membrane</location>
        <topology evidence="1">Multi-pass membrane protein</topology>
    </subcellularLocation>
</comment>
<dbReference type="Pfam" id="PF00892">
    <property type="entry name" value="EamA"/>
    <property type="match status" value="1"/>
</dbReference>
<dbReference type="InterPro" id="IPR050638">
    <property type="entry name" value="AA-Vitamin_Transporters"/>
</dbReference>
<proteinExistence type="inferred from homology"/>
<evidence type="ECO:0000256" key="6">
    <source>
        <dbReference type="SAM" id="Phobius"/>
    </source>
</evidence>
<evidence type="ECO:0000256" key="4">
    <source>
        <dbReference type="ARBA" id="ARBA00022989"/>
    </source>
</evidence>
<evidence type="ECO:0000256" key="1">
    <source>
        <dbReference type="ARBA" id="ARBA00004141"/>
    </source>
</evidence>
<comment type="similarity">
    <text evidence="2">Belongs to the EamA transporter family.</text>
</comment>